<accession>A0A146G3X1</accession>
<sequence length="115" mass="12782">MYDGQAEDFYDLNVRMRIDDTLEMPRKKGLFGLGGFGAGYEKLSTLTRIASDNWRWNSTDSEVVVAAEVRGKIAYLCGGEYLEGDIYSMCYDGDAIELSSYPSGDIMGNLFGSLF</sequence>
<dbReference type="InParanoid" id="A0A146G3X1"/>
<protein>
    <submittedName>
        <fullName evidence="1">Uncharacterized protein</fullName>
    </submittedName>
</protein>
<name>A0A146G3X1_TERSA</name>
<dbReference type="STRING" id="690879.TSACC_2738"/>
<dbReference type="Proteomes" id="UP000076023">
    <property type="component" value="Unassembled WGS sequence"/>
</dbReference>
<keyword evidence="2" id="KW-1185">Reference proteome</keyword>
<organism evidence="1 2">
    <name type="scientific">Terrimicrobium sacchariphilum</name>
    <dbReference type="NCBI Taxonomy" id="690879"/>
    <lineage>
        <taxon>Bacteria</taxon>
        <taxon>Pseudomonadati</taxon>
        <taxon>Verrucomicrobiota</taxon>
        <taxon>Terrimicrobiia</taxon>
        <taxon>Terrimicrobiales</taxon>
        <taxon>Terrimicrobiaceae</taxon>
        <taxon>Terrimicrobium</taxon>
    </lineage>
</organism>
<evidence type="ECO:0000313" key="1">
    <source>
        <dbReference type="EMBL" id="GAT32340.1"/>
    </source>
</evidence>
<reference evidence="2" key="1">
    <citation type="journal article" date="2017" name="Genome Announc.">
        <title>Draft Genome Sequence of Terrimicrobium sacchariphilum NM-5T, a Facultative Anaerobic Soil Bacterium of the Class Spartobacteria.</title>
        <authorList>
            <person name="Qiu Y.L."/>
            <person name="Tourlousse D.M."/>
            <person name="Matsuura N."/>
            <person name="Ohashi A."/>
            <person name="Sekiguchi Y."/>
        </authorList>
    </citation>
    <scope>NUCLEOTIDE SEQUENCE [LARGE SCALE GENOMIC DNA]</scope>
    <source>
        <strain evidence="2">NM-5</strain>
    </source>
</reference>
<dbReference type="EMBL" id="BDCO01000002">
    <property type="protein sequence ID" value="GAT32340.1"/>
    <property type="molecule type" value="Genomic_DNA"/>
</dbReference>
<dbReference type="AlphaFoldDB" id="A0A146G3X1"/>
<comment type="caution">
    <text evidence="1">The sequence shown here is derived from an EMBL/GenBank/DDBJ whole genome shotgun (WGS) entry which is preliminary data.</text>
</comment>
<evidence type="ECO:0000313" key="2">
    <source>
        <dbReference type="Proteomes" id="UP000076023"/>
    </source>
</evidence>
<proteinExistence type="predicted"/>
<gene>
    <name evidence="1" type="ORF">TSACC_2738</name>
</gene>